<comment type="similarity">
    <text evidence="2">Belongs to the RRP1 family.</text>
</comment>
<dbReference type="Pfam" id="PF05997">
    <property type="entry name" value="Nop52"/>
    <property type="match status" value="1"/>
</dbReference>
<dbReference type="GO" id="GO:0006364">
    <property type="term" value="P:rRNA processing"/>
    <property type="evidence" value="ECO:0007669"/>
    <property type="project" value="UniProtKB-KW"/>
</dbReference>
<dbReference type="GO" id="GO:0030688">
    <property type="term" value="C:preribosome, small subunit precursor"/>
    <property type="evidence" value="ECO:0007669"/>
    <property type="project" value="InterPro"/>
</dbReference>
<dbReference type="EMBL" id="ML220114">
    <property type="protein sequence ID" value="TGZ83083.1"/>
    <property type="molecule type" value="Genomic_DNA"/>
</dbReference>
<dbReference type="OrthoDB" id="2019504at2759"/>
<feature type="compositionally biased region" description="Acidic residues" evidence="5">
    <location>
        <begin position="228"/>
        <end position="243"/>
    </location>
</feature>
<keyword evidence="4" id="KW-0539">Nucleus</keyword>
<dbReference type="FunCoup" id="A0A4S2N231">
    <property type="interactions" value="366"/>
</dbReference>
<protein>
    <submittedName>
        <fullName evidence="6">Uncharacterized protein</fullName>
    </submittedName>
</protein>
<dbReference type="InParanoid" id="A0A4S2N231"/>
<dbReference type="AlphaFoldDB" id="A0A4S2N231"/>
<dbReference type="Proteomes" id="UP000298138">
    <property type="component" value="Unassembled WGS sequence"/>
</dbReference>
<comment type="subcellular location">
    <subcellularLocation>
        <location evidence="1">Nucleus</location>
    </subcellularLocation>
</comment>
<keyword evidence="3" id="KW-0698">rRNA processing</keyword>
<feature type="region of interest" description="Disordered" evidence="5">
    <location>
        <begin position="210"/>
        <end position="243"/>
    </location>
</feature>
<dbReference type="GO" id="GO:0005634">
    <property type="term" value="C:nucleus"/>
    <property type="evidence" value="ECO:0007669"/>
    <property type="project" value="UniProtKB-SubCell"/>
</dbReference>
<gene>
    <name evidence="6" type="ORF">EX30DRAFT_339315</name>
</gene>
<dbReference type="PANTHER" id="PTHR13026">
    <property type="entry name" value="NNP-1 PROTEIN NOVEL NUCLEAR PROTEIN 1 NOP52"/>
    <property type="match status" value="1"/>
</dbReference>
<evidence type="ECO:0000256" key="2">
    <source>
        <dbReference type="ARBA" id="ARBA00006374"/>
    </source>
</evidence>
<evidence type="ECO:0000256" key="4">
    <source>
        <dbReference type="ARBA" id="ARBA00023242"/>
    </source>
</evidence>
<feature type="compositionally biased region" description="Basic and acidic residues" evidence="5">
    <location>
        <begin position="210"/>
        <end position="227"/>
    </location>
</feature>
<accession>A0A4S2N231</accession>
<evidence type="ECO:0000256" key="3">
    <source>
        <dbReference type="ARBA" id="ARBA00022552"/>
    </source>
</evidence>
<dbReference type="STRING" id="341454.A0A4S2N231"/>
<dbReference type="InterPro" id="IPR010301">
    <property type="entry name" value="RRP1"/>
</dbReference>
<name>A0A4S2N231_9PEZI</name>
<evidence type="ECO:0000313" key="7">
    <source>
        <dbReference type="Proteomes" id="UP000298138"/>
    </source>
</evidence>
<sequence>MSAPANPFIKNLAANDRPTRDAALSSLQSYLSSRSSLTTAEHLQIWRGLFYSMYHCDRPRPQQALASSLASLISILPNAASSLKFQRAFWTTMCQQWDRIDVLRLDKYLLLVRRFVGAGMRWAVKEKVIDEWVKSVQDEGLAPLEVKEKKVPTGLRLHVLDVWVDEIEKLELVEDEEKVREMLLGPVETLAKDGFMKAWRNRAKETLADDRVKEWRGEPVGERKSTEDGDDGESEEEWGGCTN</sequence>
<reference evidence="6 7" key="1">
    <citation type="submission" date="2019-04" db="EMBL/GenBank/DDBJ databases">
        <title>Comparative genomics and transcriptomics to analyze fruiting body development in filamentous ascomycetes.</title>
        <authorList>
            <consortium name="DOE Joint Genome Institute"/>
            <person name="Lutkenhaus R."/>
            <person name="Traeger S."/>
            <person name="Breuer J."/>
            <person name="Kuo A."/>
            <person name="Lipzen A."/>
            <person name="Pangilinan J."/>
            <person name="Dilworth D."/>
            <person name="Sandor L."/>
            <person name="Poggeler S."/>
            <person name="Barry K."/>
            <person name="Grigoriev I.V."/>
            <person name="Nowrousian M."/>
        </authorList>
    </citation>
    <scope>NUCLEOTIDE SEQUENCE [LARGE SCALE GENOMIC DNA]</scope>
    <source>
        <strain evidence="6 7">CBS 389.68</strain>
    </source>
</reference>
<evidence type="ECO:0000256" key="5">
    <source>
        <dbReference type="SAM" id="MobiDB-lite"/>
    </source>
</evidence>
<proteinExistence type="inferred from homology"/>
<evidence type="ECO:0000256" key="1">
    <source>
        <dbReference type="ARBA" id="ARBA00004123"/>
    </source>
</evidence>
<dbReference type="PANTHER" id="PTHR13026:SF0">
    <property type="entry name" value="RIBOSOMAL RNA PROCESSING 1B"/>
    <property type="match status" value="1"/>
</dbReference>
<keyword evidence="7" id="KW-1185">Reference proteome</keyword>
<evidence type="ECO:0000313" key="6">
    <source>
        <dbReference type="EMBL" id="TGZ83083.1"/>
    </source>
</evidence>
<organism evidence="6 7">
    <name type="scientific">Ascodesmis nigricans</name>
    <dbReference type="NCBI Taxonomy" id="341454"/>
    <lineage>
        <taxon>Eukaryota</taxon>
        <taxon>Fungi</taxon>
        <taxon>Dikarya</taxon>
        <taxon>Ascomycota</taxon>
        <taxon>Pezizomycotina</taxon>
        <taxon>Pezizomycetes</taxon>
        <taxon>Pezizales</taxon>
        <taxon>Ascodesmidaceae</taxon>
        <taxon>Ascodesmis</taxon>
    </lineage>
</organism>